<organism evidence="1 2">
    <name type="scientific">Puccinia coronata f. sp. avenae</name>
    <dbReference type="NCBI Taxonomy" id="200324"/>
    <lineage>
        <taxon>Eukaryota</taxon>
        <taxon>Fungi</taxon>
        <taxon>Dikarya</taxon>
        <taxon>Basidiomycota</taxon>
        <taxon>Pucciniomycotina</taxon>
        <taxon>Pucciniomycetes</taxon>
        <taxon>Pucciniales</taxon>
        <taxon>Pucciniaceae</taxon>
        <taxon>Puccinia</taxon>
    </lineage>
</organism>
<proteinExistence type="predicted"/>
<comment type="caution">
    <text evidence="1">The sequence shown here is derived from an EMBL/GenBank/DDBJ whole genome shotgun (WGS) entry which is preliminary data.</text>
</comment>
<sequence length="125" mass="14214">MNIKKTKIKLRVAGPLGYEPALALLYRLNPPANISNGKNLPILSGNNFSAWKIKVQGYCMQHGLYKYFNNPNPPADDTQRADWDNKQIKSLLVGYYKSSLVQNQSLVYQEFLALQYKTTIATFLD</sequence>
<dbReference type="EMBL" id="PGCJ01000025">
    <property type="protein sequence ID" value="PLW56060.1"/>
    <property type="molecule type" value="Genomic_DNA"/>
</dbReference>
<gene>
    <name evidence="1" type="ORF">PCANC_03947</name>
</gene>
<keyword evidence="2" id="KW-1185">Reference proteome</keyword>
<evidence type="ECO:0000313" key="1">
    <source>
        <dbReference type="EMBL" id="PLW56060.1"/>
    </source>
</evidence>
<dbReference type="OrthoDB" id="2504515at2759"/>
<dbReference type="Proteomes" id="UP000235388">
    <property type="component" value="Unassembled WGS sequence"/>
</dbReference>
<name>A0A2N5W1I0_9BASI</name>
<reference evidence="1 2" key="1">
    <citation type="submission" date="2017-11" db="EMBL/GenBank/DDBJ databases">
        <title>De novo assembly and phasing of dikaryotic genomes from two isolates of Puccinia coronata f. sp. avenae, the causal agent of oat crown rust.</title>
        <authorList>
            <person name="Miller M.E."/>
            <person name="Zhang Y."/>
            <person name="Omidvar V."/>
            <person name="Sperschneider J."/>
            <person name="Schwessinger B."/>
            <person name="Raley C."/>
            <person name="Palmer J.M."/>
            <person name="Garnica D."/>
            <person name="Upadhyaya N."/>
            <person name="Rathjen J."/>
            <person name="Taylor J.M."/>
            <person name="Park R.F."/>
            <person name="Dodds P.N."/>
            <person name="Hirsch C.D."/>
            <person name="Kianian S.F."/>
            <person name="Figueroa M."/>
        </authorList>
    </citation>
    <scope>NUCLEOTIDE SEQUENCE [LARGE SCALE GENOMIC DNA]</scope>
    <source>
        <strain evidence="1">12NC29</strain>
    </source>
</reference>
<accession>A0A2N5W1I0</accession>
<evidence type="ECO:0000313" key="2">
    <source>
        <dbReference type="Proteomes" id="UP000235388"/>
    </source>
</evidence>
<dbReference type="AlphaFoldDB" id="A0A2N5W1I0"/>
<dbReference type="STRING" id="200324.A0A2N5W1I0"/>
<protein>
    <submittedName>
        <fullName evidence="1">Uncharacterized protein</fullName>
    </submittedName>
</protein>